<keyword evidence="1" id="KW-0812">Transmembrane</keyword>
<proteinExistence type="predicted"/>
<protein>
    <recommendedName>
        <fullName evidence="4">AbrB family transcriptional regulator</fullName>
    </recommendedName>
</protein>
<dbReference type="AlphaFoldDB" id="A0A8D5UIW4"/>
<feature type="transmembrane region" description="Helical" evidence="1">
    <location>
        <begin position="12"/>
        <end position="27"/>
    </location>
</feature>
<evidence type="ECO:0008006" key="4">
    <source>
        <dbReference type="Google" id="ProtNLM"/>
    </source>
</evidence>
<dbReference type="NCBIfam" id="TIGR03082">
    <property type="entry name" value="Gneg_AbrB_dup"/>
    <property type="match status" value="2"/>
</dbReference>
<feature type="transmembrane region" description="Helical" evidence="1">
    <location>
        <begin position="215"/>
        <end position="236"/>
    </location>
</feature>
<keyword evidence="1" id="KW-0472">Membrane</keyword>
<dbReference type="InterPro" id="IPR007820">
    <property type="entry name" value="AbrB_fam"/>
</dbReference>
<evidence type="ECO:0000313" key="3">
    <source>
        <dbReference type="Proteomes" id="UP000677436"/>
    </source>
</evidence>
<feature type="transmembrane region" description="Helical" evidence="1">
    <location>
        <begin position="95"/>
        <end position="115"/>
    </location>
</feature>
<organism evidence="2 3">
    <name type="scientific">Polycladomyces abyssicola</name>
    <dbReference type="NCBI Taxonomy" id="1125966"/>
    <lineage>
        <taxon>Bacteria</taxon>
        <taxon>Bacillati</taxon>
        <taxon>Bacillota</taxon>
        <taxon>Bacilli</taxon>
        <taxon>Bacillales</taxon>
        <taxon>Thermoactinomycetaceae</taxon>
        <taxon>Polycladomyces</taxon>
    </lineage>
</organism>
<evidence type="ECO:0000256" key="1">
    <source>
        <dbReference type="SAM" id="Phobius"/>
    </source>
</evidence>
<dbReference type="Pfam" id="PF05145">
    <property type="entry name" value="AbrB"/>
    <property type="match status" value="1"/>
</dbReference>
<accession>A0A8D5UIW4</accession>
<reference evidence="2" key="2">
    <citation type="journal article" date="2021" name="Microbiol. Resour. Announc.">
        <title>Complete Genome Sequence of Polycladomyces abyssicola JIR-001T, Isolated from Hemipelagic Sediment in Deep Seawater.</title>
        <authorList>
            <person name="Tsubouchi T."/>
            <person name="Kaneko Y."/>
        </authorList>
    </citation>
    <scope>NUCLEOTIDE SEQUENCE</scope>
    <source>
        <strain evidence="2">JIR-001</strain>
    </source>
</reference>
<dbReference type="KEGG" id="pabs:JIR001_30390"/>
<sequence>MRQFFTMENGRHAGLVIIGGIGGWLVALTDLSAGWMVGALMASAMMMFWKPHWFHTNQREIPTFWQNAGQLLLAIELGRQVNCSIWLTLFENSPIIIIVLIVSFGVSLCCGLALWRYSRTDLLTGLFASTPGGMSAMPGLAEEMGANPIVVSMVQLIRLSLVVSIVPLLAFTCVGHPSGYAGSVRTDTGSFWVTIVLAGAAWIAAIAGKRLKFPAPLLTGGMLGTALAQTTLSVWFGRDLHLWWTDALFCAAQVLIGTSIGTKVNRQQLKEVKSAALVGSVTSFIMLLVMVICAFIISKWTNIPLTTSLFAMAPGGIAEMAVTSITFHADATFVVAVQVLCVLAVIIMLPPVLRWLHRITFNSHA</sequence>
<feature type="transmembrane region" description="Helical" evidence="1">
    <location>
        <begin position="189"/>
        <end position="208"/>
    </location>
</feature>
<feature type="transmembrane region" description="Helical" evidence="1">
    <location>
        <begin position="333"/>
        <end position="353"/>
    </location>
</feature>
<dbReference type="GO" id="GO:0016020">
    <property type="term" value="C:membrane"/>
    <property type="evidence" value="ECO:0007669"/>
    <property type="project" value="InterPro"/>
</dbReference>
<name>A0A8D5UIW4_9BACL</name>
<reference evidence="2" key="1">
    <citation type="journal article" date="2013" name="Int. J. Syst. Evol. Microbiol.">
        <title>Polycladomyces abyssicola gen. nov., sp. nov., a thermophilic filamentous bacterium isolated from hemipelagic sediment.</title>
        <authorList>
            <person name="Tsubouchi T."/>
            <person name="Shimane Y."/>
            <person name="Mori K."/>
            <person name="Usui K."/>
            <person name="Hiraki T."/>
            <person name="Tame A."/>
            <person name="Uematsu K."/>
            <person name="Maruyama T."/>
            <person name="Hatada Y."/>
        </authorList>
    </citation>
    <scope>NUCLEOTIDE SEQUENCE</scope>
    <source>
        <strain evidence="2">JIR-001</strain>
    </source>
</reference>
<gene>
    <name evidence="2" type="primary">yhjN</name>
    <name evidence="2" type="ORF">JIR001_30390</name>
</gene>
<feature type="transmembrane region" description="Helical" evidence="1">
    <location>
        <begin position="156"/>
        <end position="177"/>
    </location>
</feature>
<keyword evidence="1" id="KW-1133">Transmembrane helix</keyword>
<dbReference type="PANTHER" id="PTHR38457:SF1">
    <property type="entry name" value="REGULATOR ABRB-RELATED"/>
    <property type="match status" value="1"/>
</dbReference>
<dbReference type="InterPro" id="IPR017516">
    <property type="entry name" value="AbrB_dup"/>
</dbReference>
<dbReference type="PANTHER" id="PTHR38457">
    <property type="entry name" value="REGULATOR ABRB-RELATED"/>
    <property type="match status" value="1"/>
</dbReference>
<dbReference type="GO" id="GO:0010468">
    <property type="term" value="P:regulation of gene expression"/>
    <property type="evidence" value="ECO:0007669"/>
    <property type="project" value="InterPro"/>
</dbReference>
<dbReference type="RefSeq" id="WP_212773500.1">
    <property type="nucleotide sequence ID" value="NZ_AP024601.1"/>
</dbReference>
<dbReference type="EMBL" id="AP024601">
    <property type="protein sequence ID" value="BCU83256.1"/>
    <property type="molecule type" value="Genomic_DNA"/>
</dbReference>
<evidence type="ECO:0000313" key="2">
    <source>
        <dbReference type="EMBL" id="BCU83256.1"/>
    </source>
</evidence>
<feature type="transmembrane region" description="Helical" evidence="1">
    <location>
        <begin position="242"/>
        <end position="262"/>
    </location>
</feature>
<keyword evidence="3" id="KW-1185">Reference proteome</keyword>
<dbReference type="Proteomes" id="UP000677436">
    <property type="component" value="Chromosome"/>
</dbReference>
<dbReference type="PIRSF" id="PIRSF038991">
    <property type="entry name" value="Protein_AbrB"/>
    <property type="match status" value="1"/>
</dbReference>
<feature type="transmembrane region" description="Helical" evidence="1">
    <location>
        <begin position="274"/>
        <end position="297"/>
    </location>
</feature>